<evidence type="ECO:0000313" key="2">
    <source>
        <dbReference type="EMBL" id="PKY45672.1"/>
    </source>
</evidence>
<dbReference type="VEuPathDB" id="FungiDB:RhiirA1_449483"/>
<organism evidence="2 3">
    <name type="scientific">Rhizophagus irregularis</name>
    <dbReference type="NCBI Taxonomy" id="588596"/>
    <lineage>
        <taxon>Eukaryota</taxon>
        <taxon>Fungi</taxon>
        <taxon>Fungi incertae sedis</taxon>
        <taxon>Mucoromycota</taxon>
        <taxon>Glomeromycotina</taxon>
        <taxon>Glomeromycetes</taxon>
        <taxon>Glomerales</taxon>
        <taxon>Glomeraceae</taxon>
        <taxon>Rhizophagus</taxon>
    </lineage>
</organism>
<accession>A0A2I1GGD3</accession>
<dbReference type="Proteomes" id="UP000234323">
    <property type="component" value="Unassembled WGS sequence"/>
</dbReference>
<comment type="caution">
    <text evidence="2">The sequence shown here is derived from an EMBL/GenBank/DDBJ whole genome shotgun (WGS) entry which is preliminary data.</text>
</comment>
<dbReference type="VEuPathDB" id="FungiDB:RhiirFUN_011476"/>
<feature type="compositionally biased region" description="Basic and acidic residues" evidence="1">
    <location>
        <begin position="289"/>
        <end position="299"/>
    </location>
</feature>
<reference evidence="2 3" key="1">
    <citation type="submission" date="2015-10" db="EMBL/GenBank/DDBJ databases">
        <title>Genome analyses suggest a sexual origin of heterokaryosis in a supposedly ancient asexual fungus.</title>
        <authorList>
            <person name="Ropars J."/>
            <person name="Sedzielewska K."/>
            <person name="Noel J."/>
            <person name="Charron P."/>
            <person name="Farinelli L."/>
            <person name="Marton T."/>
            <person name="Kruger M."/>
            <person name="Pelin A."/>
            <person name="Brachmann A."/>
            <person name="Corradi N."/>
        </authorList>
    </citation>
    <scope>NUCLEOTIDE SEQUENCE [LARGE SCALE GENOMIC DNA]</scope>
    <source>
        <strain evidence="2 3">A4</strain>
    </source>
</reference>
<gene>
    <name evidence="2" type="ORF">RhiirA4_517555</name>
</gene>
<proteinExistence type="predicted"/>
<dbReference type="OrthoDB" id="2322026at2759"/>
<dbReference type="AlphaFoldDB" id="A0A2I1GGD3"/>
<protein>
    <submittedName>
        <fullName evidence="2">Uncharacterized protein</fullName>
    </submittedName>
</protein>
<dbReference type="VEuPathDB" id="FungiDB:FUN_015606"/>
<dbReference type="EMBL" id="LLXI01000400">
    <property type="protein sequence ID" value="PKY45672.1"/>
    <property type="molecule type" value="Genomic_DNA"/>
</dbReference>
<evidence type="ECO:0000256" key="1">
    <source>
        <dbReference type="SAM" id="MobiDB-lite"/>
    </source>
</evidence>
<name>A0A2I1GGD3_9GLOM</name>
<keyword evidence="3" id="KW-1185">Reference proteome</keyword>
<sequence length="299" mass="35608">MNKSDNFIAEQLEQFDINDKEWTMNKCKQFLRFIQEKSEKPTNTRIEMEKNDENHIFLPKYIKAVNENGKKFYEWKSEELDDIFEAIFQFLNKYYPDINKFQLQTNHDEKISEWEIEYPKLKKLKSKKEADLQNELIKEVNDKWLPGFKYLYDFEYQHAEYVGDLIFANDLGILVAVETKIIGYSPFQYNKVKEAEKQAINYRNILMDETKDKPAIITVIGCYFLKPSFLGNRKRFPLDIDRKIWNAIKKVNKSNKKSLDSDQKSVAPTTGEETLYNFEKGTEEQENEEIVKGFDKMNL</sequence>
<evidence type="ECO:0000313" key="3">
    <source>
        <dbReference type="Proteomes" id="UP000234323"/>
    </source>
</evidence>
<feature type="region of interest" description="Disordered" evidence="1">
    <location>
        <begin position="256"/>
        <end position="299"/>
    </location>
</feature>